<dbReference type="InterPro" id="IPR000595">
    <property type="entry name" value="cNMP-bd_dom"/>
</dbReference>
<dbReference type="Proteomes" id="UP001501237">
    <property type="component" value="Unassembled WGS sequence"/>
</dbReference>
<dbReference type="SUPFAM" id="SSF51206">
    <property type="entry name" value="cAMP-binding domain-like"/>
    <property type="match status" value="1"/>
</dbReference>
<dbReference type="EC" id="2.7.13.3" evidence="2"/>
<dbReference type="PANTHER" id="PTHR43065">
    <property type="entry name" value="SENSOR HISTIDINE KINASE"/>
    <property type="match status" value="1"/>
</dbReference>
<accession>A0ABP6Q0A3</accession>
<name>A0ABP6Q0A3_9ACTN</name>
<evidence type="ECO:0000256" key="1">
    <source>
        <dbReference type="ARBA" id="ARBA00000085"/>
    </source>
</evidence>
<dbReference type="Gene3D" id="1.10.287.130">
    <property type="match status" value="1"/>
</dbReference>
<dbReference type="Gene3D" id="3.30.565.10">
    <property type="entry name" value="Histidine kinase-like ATPase, C-terminal domain"/>
    <property type="match status" value="1"/>
</dbReference>
<protein>
    <recommendedName>
        <fullName evidence="2">histidine kinase</fullName>
        <ecNumber evidence="2">2.7.13.3</ecNumber>
    </recommendedName>
</protein>
<keyword evidence="3" id="KW-0418">Kinase</keyword>
<organism evidence="7 8">
    <name type="scientific">Actinocorallia longicatena</name>
    <dbReference type="NCBI Taxonomy" id="111803"/>
    <lineage>
        <taxon>Bacteria</taxon>
        <taxon>Bacillati</taxon>
        <taxon>Actinomycetota</taxon>
        <taxon>Actinomycetes</taxon>
        <taxon>Streptosporangiales</taxon>
        <taxon>Thermomonosporaceae</taxon>
        <taxon>Actinocorallia</taxon>
    </lineage>
</organism>
<dbReference type="PROSITE" id="PS50042">
    <property type="entry name" value="CNMP_BINDING_3"/>
    <property type="match status" value="1"/>
</dbReference>
<dbReference type="Gene3D" id="2.60.120.10">
    <property type="entry name" value="Jelly Rolls"/>
    <property type="match status" value="1"/>
</dbReference>
<evidence type="ECO:0000313" key="8">
    <source>
        <dbReference type="Proteomes" id="UP001501237"/>
    </source>
</evidence>
<dbReference type="PROSITE" id="PS50109">
    <property type="entry name" value="HIS_KIN"/>
    <property type="match status" value="1"/>
</dbReference>
<feature type="domain" description="Cyclic nucleotide-binding" evidence="5">
    <location>
        <begin position="20"/>
        <end position="128"/>
    </location>
</feature>
<evidence type="ECO:0000256" key="2">
    <source>
        <dbReference type="ARBA" id="ARBA00012438"/>
    </source>
</evidence>
<keyword evidence="4" id="KW-0902">Two-component regulatory system</keyword>
<dbReference type="RefSeq" id="WP_344822717.1">
    <property type="nucleotide sequence ID" value="NZ_BAAAUV010000002.1"/>
</dbReference>
<dbReference type="PANTHER" id="PTHR43065:SF48">
    <property type="entry name" value="HISTIDINE KINASE"/>
    <property type="match status" value="1"/>
</dbReference>
<sequence length="478" mass="52800">MKITESEGRLAPEELRRLFLFEALTDDQLGWLSENGWVASAPADAIVFTEGEPAEVFLQLLEGTIALSYRVGQDDVETVRTDHFGAYAGSVRAYVTGEGAEEGYTATLRACTDCTFFVLSNTDFRWVMETWFPMSVHLLEGLFLGMRNRQTMVGQRQQLLALGQLSAGLMHELNNPAAAAVRATATLRERVAGTRHKMAKIAHERIDPRLLMLLVDFQEEAVQQIKDAPKLSAVQESEREDEVSDWLDDHDCRNGWEIAPIFVGAGIDPGFLDRIAEQAPPELLEGATHWLAYTLESELLLNEIEDSVHRVSSLVAAAKQYSNMDRGPFERADLHAGLESTLVMLNGKLAGLEVVTDFDRSLPPVPVYAGELNQVWTNLIDNAAQAMEGSGRLTLRTSRDGDRVRVDITDSGPGIPDALQSRIFEPFFTTKPIGQGTGLGLDISYRIVVNRHGGDLAVSSRPGETRFSVYLPLTERPS</sequence>
<keyword evidence="7" id="KW-0547">Nucleotide-binding</keyword>
<dbReference type="InterPro" id="IPR018490">
    <property type="entry name" value="cNMP-bd_dom_sf"/>
</dbReference>
<evidence type="ECO:0000256" key="3">
    <source>
        <dbReference type="ARBA" id="ARBA00022777"/>
    </source>
</evidence>
<keyword evidence="7" id="KW-0067">ATP-binding</keyword>
<dbReference type="GO" id="GO:0005524">
    <property type="term" value="F:ATP binding"/>
    <property type="evidence" value="ECO:0007669"/>
    <property type="project" value="UniProtKB-KW"/>
</dbReference>
<keyword evidence="8" id="KW-1185">Reference proteome</keyword>
<dbReference type="EMBL" id="BAAAUV010000002">
    <property type="protein sequence ID" value="GAA3198649.1"/>
    <property type="molecule type" value="Genomic_DNA"/>
</dbReference>
<dbReference type="PRINTS" id="PR00344">
    <property type="entry name" value="BCTRLSENSOR"/>
</dbReference>
<dbReference type="InterPro" id="IPR004358">
    <property type="entry name" value="Sig_transdc_His_kin-like_C"/>
</dbReference>
<dbReference type="SMART" id="SM00387">
    <property type="entry name" value="HATPase_c"/>
    <property type="match status" value="1"/>
</dbReference>
<dbReference type="InterPro" id="IPR005467">
    <property type="entry name" value="His_kinase_dom"/>
</dbReference>
<dbReference type="CDD" id="cd00038">
    <property type="entry name" value="CAP_ED"/>
    <property type="match status" value="1"/>
</dbReference>
<proteinExistence type="predicted"/>
<reference evidence="8" key="1">
    <citation type="journal article" date="2019" name="Int. J. Syst. Evol. Microbiol.">
        <title>The Global Catalogue of Microorganisms (GCM) 10K type strain sequencing project: providing services to taxonomists for standard genome sequencing and annotation.</title>
        <authorList>
            <consortium name="The Broad Institute Genomics Platform"/>
            <consortium name="The Broad Institute Genome Sequencing Center for Infectious Disease"/>
            <person name="Wu L."/>
            <person name="Ma J."/>
        </authorList>
    </citation>
    <scope>NUCLEOTIDE SEQUENCE [LARGE SCALE GENOMIC DNA]</scope>
    <source>
        <strain evidence="8">JCM 9377</strain>
    </source>
</reference>
<evidence type="ECO:0000256" key="4">
    <source>
        <dbReference type="ARBA" id="ARBA00023012"/>
    </source>
</evidence>
<dbReference type="Pfam" id="PF02518">
    <property type="entry name" value="HATPase_c"/>
    <property type="match status" value="1"/>
</dbReference>
<evidence type="ECO:0000259" key="5">
    <source>
        <dbReference type="PROSITE" id="PS50042"/>
    </source>
</evidence>
<evidence type="ECO:0000259" key="6">
    <source>
        <dbReference type="PROSITE" id="PS50109"/>
    </source>
</evidence>
<keyword evidence="3" id="KW-0808">Transferase</keyword>
<feature type="domain" description="Histidine kinase" evidence="6">
    <location>
        <begin position="300"/>
        <end position="475"/>
    </location>
</feature>
<dbReference type="SUPFAM" id="SSF55874">
    <property type="entry name" value="ATPase domain of HSP90 chaperone/DNA topoisomerase II/histidine kinase"/>
    <property type="match status" value="1"/>
</dbReference>
<dbReference type="InterPro" id="IPR014710">
    <property type="entry name" value="RmlC-like_jellyroll"/>
</dbReference>
<dbReference type="Pfam" id="PF00027">
    <property type="entry name" value="cNMP_binding"/>
    <property type="match status" value="1"/>
</dbReference>
<dbReference type="InterPro" id="IPR036890">
    <property type="entry name" value="HATPase_C_sf"/>
</dbReference>
<gene>
    <name evidence="7" type="ORF">GCM10010468_10530</name>
</gene>
<dbReference type="InterPro" id="IPR003594">
    <property type="entry name" value="HATPase_dom"/>
</dbReference>
<comment type="caution">
    <text evidence="7">The sequence shown here is derived from an EMBL/GenBank/DDBJ whole genome shotgun (WGS) entry which is preliminary data.</text>
</comment>
<comment type="catalytic activity">
    <reaction evidence="1">
        <text>ATP + protein L-histidine = ADP + protein N-phospho-L-histidine.</text>
        <dbReference type="EC" id="2.7.13.3"/>
    </reaction>
</comment>
<evidence type="ECO:0000313" key="7">
    <source>
        <dbReference type="EMBL" id="GAA3198649.1"/>
    </source>
</evidence>